<sequence length="189" mass="21212">MLVYSSSLRNVPILSLQTGTVLAQTGQPVIDPRRLYIVAFYCDGPLLDHHPSLLHTDDIREFSDVGMIVNHSGDLMPPDDLVRLQEVIDFKFNLLGRAVIDTSRARLGTVEDFATETSSFMIKKLSVRRPLLKSLSTSKLLIDRQQIVEVSNDYIVVRHETAKQQPIAARFKPVATNPFRAKANPQTDT</sequence>
<evidence type="ECO:0000313" key="2">
    <source>
        <dbReference type="Proteomes" id="UP000289269"/>
    </source>
</evidence>
<organism evidence="1 2">
    <name type="scientific">Candidatus Chaera renei</name>
    <dbReference type="NCBI Taxonomy" id="2506947"/>
    <lineage>
        <taxon>Bacteria</taxon>
        <taxon>Candidatus Saccharimonadota</taxon>
        <taxon>Candidatus Saccharimonadia</taxon>
        <taxon>Candidatus Saccharimonadales</taxon>
        <taxon>Candidatus Saccharimonadaceae</taxon>
        <taxon>Candidatus Chaera</taxon>
    </lineage>
</organism>
<dbReference type="InterPro" id="IPR011033">
    <property type="entry name" value="PRC_barrel-like_sf"/>
</dbReference>
<reference evidence="1" key="1">
    <citation type="submission" date="2019-01" db="EMBL/GenBank/DDBJ databases">
        <title>Genomic signatures and co-occurrence patterns of the ultra-small Saccharimodia (Patescibacteria phylum) suggest a symbiotic lifestyle.</title>
        <authorList>
            <person name="Lemos L."/>
            <person name="Medeiros J."/>
            <person name="Andreote F."/>
            <person name="Fernandes G."/>
            <person name="Varani A."/>
            <person name="Oliveira G."/>
            <person name="Pylro V."/>
        </authorList>
    </citation>
    <scope>NUCLEOTIDE SEQUENCE [LARGE SCALE GENOMIC DNA]</scope>
    <source>
        <strain evidence="1">AMD01</strain>
    </source>
</reference>
<comment type="caution">
    <text evidence="1">The sequence shown here is derived from an EMBL/GenBank/DDBJ whole genome shotgun (WGS) entry which is preliminary data.</text>
</comment>
<protein>
    <recommendedName>
        <fullName evidence="3">PRC-barrel domain-containing protein</fullName>
    </recommendedName>
</protein>
<accession>A0A4Q0AJL0</accession>
<evidence type="ECO:0008006" key="3">
    <source>
        <dbReference type="Google" id="ProtNLM"/>
    </source>
</evidence>
<dbReference type="SUPFAM" id="SSF50346">
    <property type="entry name" value="PRC-barrel domain"/>
    <property type="match status" value="1"/>
</dbReference>
<name>A0A4Q0AJL0_9BACT</name>
<dbReference type="Proteomes" id="UP000289269">
    <property type="component" value="Unassembled WGS sequence"/>
</dbReference>
<dbReference type="AlphaFoldDB" id="A0A4Q0AJL0"/>
<proteinExistence type="predicted"/>
<dbReference type="Gene3D" id="2.30.30.240">
    <property type="entry name" value="PRC-barrel domain"/>
    <property type="match status" value="1"/>
</dbReference>
<keyword evidence="2" id="KW-1185">Reference proteome</keyword>
<evidence type="ECO:0000313" key="1">
    <source>
        <dbReference type="EMBL" id="RWZ79739.1"/>
    </source>
</evidence>
<gene>
    <name evidence="1" type="ORF">EOT04_00560</name>
</gene>
<dbReference type="EMBL" id="SCKW01000003">
    <property type="protein sequence ID" value="RWZ79739.1"/>
    <property type="molecule type" value="Genomic_DNA"/>
</dbReference>